<comment type="caution">
    <text evidence="1">The sequence shown here is derived from an EMBL/GenBank/DDBJ whole genome shotgun (WGS) entry which is preliminary data.</text>
</comment>
<dbReference type="Proteomes" id="UP001549207">
    <property type="component" value="Unassembled WGS sequence"/>
</dbReference>
<gene>
    <name evidence="1" type="ORF">ABIC98_002050</name>
</gene>
<reference evidence="1" key="1">
    <citation type="submission" date="2024-06" db="EMBL/GenBank/DDBJ databases">
        <title>Genomic Encyclopedia of Type Strains, Phase IV (KMG-IV): sequencing the most valuable type-strain genomes for metagenomic binning, comparative biology and taxonomic classification.</title>
        <authorList>
            <person name="Goeker M."/>
        </authorList>
    </citation>
    <scope>NUCLEOTIDE SEQUENCE</scope>
    <source>
        <strain evidence="1">SJCon</strain>
    </source>
</reference>
<accession>A0ACC6TFF9</accession>
<name>A0ACC6TFF9_9MICC</name>
<protein>
    <submittedName>
        <fullName evidence="1">Uncharacterized protein</fullName>
    </submittedName>
</protein>
<sequence length="115" mass="12180">MITLQRRQLVGHDILLARHGNHICSMRVDRSNGTVVALLDDGSVDSAPNLIAPDLQLPETVGSVLREDWKLLTAWAGMAAAMGVLLTAAAVALGNTADPAALEMFTTMSYGAIRP</sequence>
<proteinExistence type="predicted"/>
<dbReference type="EMBL" id="JBEPNJ010000006">
    <property type="protein sequence ID" value="MET3772405.1"/>
    <property type="molecule type" value="Genomic_DNA"/>
</dbReference>
<evidence type="ECO:0000313" key="1">
    <source>
        <dbReference type="EMBL" id="MET3772405.1"/>
    </source>
</evidence>
<evidence type="ECO:0000313" key="2">
    <source>
        <dbReference type="Proteomes" id="UP001549207"/>
    </source>
</evidence>
<keyword evidence="2" id="KW-1185">Reference proteome</keyword>
<organism evidence="1 2">
    <name type="scientific">Arthrobacter nitrophenolicus</name>
    <dbReference type="NCBI Taxonomy" id="683150"/>
    <lineage>
        <taxon>Bacteria</taxon>
        <taxon>Bacillati</taxon>
        <taxon>Actinomycetota</taxon>
        <taxon>Actinomycetes</taxon>
        <taxon>Micrococcales</taxon>
        <taxon>Micrococcaceae</taxon>
        <taxon>Arthrobacter</taxon>
    </lineage>
</organism>